<evidence type="ECO:0000313" key="7">
    <source>
        <dbReference type="EMBL" id="KAF1848655.1"/>
    </source>
</evidence>
<evidence type="ECO:0000256" key="1">
    <source>
        <dbReference type="ARBA" id="ARBA00004141"/>
    </source>
</evidence>
<feature type="transmembrane region" description="Helical" evidence="6">
    <location>
        <begin position="132"/>
        <end position="152"/>
    </location>
</feature>
<evidence type="ECO:0000256" key="4">
    <source>
        <dbReference type="ARBA" id="ARBA00023136"/>
    </source>
</evidence>
<evidence type="ECO:0000256" key="3">
    <source>
        <dbReference type="ARBA" id="ARBA00022989"/>
    </source>
</evidence>
<feature type="transmembrane region" description="Helical" evidence="6">
    <location>
        <begin position="275"/>
        <end position="295"/>
    </location>
</feature>
<dbReference type="SUPFAM" id="SSF103481">
    <property type="entry name" value="Multidrug resistance efflux transporter EmrE"/>
    <property type="match status" value="1"/>
</dbReference>
<organism evidence="7 8">
    <name type="scientific">Cucurbitaria berberidis CBS 394.84</name>
    <dbReference type="NCBI Taxonomy" id="1168544"/>
    <lineage>
        <taxon>Eukaryota</taxon>
        <taxon>Fungi</taxon>
        <taxon>Dikarya</taxon>
        <taxon>Ascomycota</taxon>
        <taxon>Pezizomycotina</taxon>
        <taxon>Dothideomycetes</taxon>
        <taxon>Pleosporomycetidae</taxon>
        <taxon>Pleosporales</taxon>
        <taxon>Pleosporineae</taxon>
        <taxon>Cucurbitariaceae</taxon>
        <taxon>Cucurbitaria</taxon>
    </lineage>
</organism>
<dbReference type="Pfam" id="PF05653">
    <property type="entry name" value="Mg_trans_NIPA"/>
    <property type="match status" value="1"/>
</dbReference>
<evidence type="ECO:0000256" key="5">
    <source>
        <dbReference type="SAM" id="MobiDB-lite"/>
    </source>
</evidence>
<comment type="subcellular location">
    <subcellularLocation>
        <location evidence="1">Membrane</location>
        <topology evidence="1">Multi-pass membrane protein</topology>
    </subcellularLocation>
</comment>
<feature type="transmembrane region" description="Helical" evidence="6">
    <location>
        <begin position="302"/>
        <end position="321"/>
    </location>
</feature>
<gene>
    <name evidence="7" type="ORF">K460DRAFT_364652</name>
</gene>
<dbReference type="InterPro" id="IPR008521">
    <property type="entry name" value="Mg_trans_NIPA"/>
</dbReference>
<feature type="transmembrane region" description="Helical" evidence="6">
    <location>
        <begin position="79"/>
        <end position="98"/>
    </location>
</feature>
<feature type="transmembrane region" description="Helical" evidence="6">
    <location>
        <begin position="105"/>
        <end position="126"/>
    </location>
</feature>
<accession>A0A9P4GN68</accession>
<keyword evidence="3 6" id="KW-1133">Transmembrane helix</keyword>
<comment type="caution">
    <text evidence="7">The sequence shown here is derived from an EMBL/GenBank/DDBJ whole genome shotgun (WGS) entry which is preliminary data.</text>
</comment>
<feature type="compositionally biased region" description="Polar residues" evidence="5">
    <location>
        <begin position="557"/>
        <end position="573"/>
    </location>
</feature>
<keyword evidence="2 6" id="KW-0812">Transmembrane</keyword>
<reference evidence="7" key="1">
    <citation type="submission" date="2020-01" db="EMBL/GenBank/DDBJ databases">
        <authorList>
            <consortium name="DOE Joint Genome Institute"/>
            <person name="Haridas S."/>
            <person name="Albert R."/>
            <person name="Binder M."/>
            <person name="Bloem J."/>
            <person name="Labutti K."/>
            <person name="Salamov A."/>
            <person name="Andreopoulos B."/>
            <person name="Baker S.E."/>
            <person name="Barry K."/>
            <person name="Bills G."/>
            <person name="Bluhm B.H."/>
            <person name="Cannon C."/>
            <person name="Castanera R."/>
            <person name="Culley D.E."/>
            <person name="Daum C."/>
            <person name="Ezra D."/>
            <person name="Gonzalez J.B."/>
            <person name="Henrissat B."/>
            <person name="Kuo A."/>
            <person name="Liang C."/>
            <person name="Lipzen A."/>
            <person name="Lutzoni F."/>
            <person name="Magnuson J."/>
            <person name="Mondo S."/>
            <person name="Nolan M."/>
            <person name="Ohm R."/>
            <person name="Pangilinan J."/>
            <person name="Park H.-J."/>
            <person name="Ramirez L."/>
            <person name="Alfaro M."/>
            <person name="Sun H."/>
            <person name="Tritt A."/>
            <person name="Yoshinaga Y."/>
            <person name="Zwiers L.-H."/>
            <person name="Turgeon B.G."/>
            <person name="Goodwin S.B."/>
            <person name="Spatafora J.W."/>
            <person name="Crous P.W."/>
            <person name="Grigoriev I.V."/>
        </authorList>
    </citation>
    <scope>NUCLEOTIDE SEQUENCE</scope>
    <source>
        <strain evidence="7">CBS 394.84</strain>
    </source>
</reference>
<dbReference type="OrthoDB" id="6428174at2759"/>
<dbReference type="EMBL" id="ML976615">
    <property type="protein sequence ID" value="KAF1848655.1"/>
    <property type="molecule type" value="Genomic_DNA"/>
</dbReference>
<protein>
    <submittedName>
        <fullName evidence="7">DUF803-domain-containing protein</fullName>
    </submittedName>
</protein>
<feature type="transmembrane region" description="Helical" evidence="6">
    <location>
        <begin position="34"/>
        <end position="53"/>
    </location>
</feature>
<feature type="compositionally biased region" description="Basic and acidic residues" evidence="5">
    <location>
        <begin position="651"/>
        <end position="670"/>
    </location>
</feature>
<proteinExistence type="predicted"/>
<dbReference type="RefSeq" id="XP_040791218.1">
    <property type="nucleotide sequence ID" value="XM_040933038.1"/>
</dbReference>
<feature type="region of interest" description="Disordered" evidence="5">
    <location>
        <begin position="436"/>
        <end position="677"/>
    </location>
</feature>
<sequence length="677" mass="73597">MDSTAHLLATAHHLHDRAGGMAGGHGDRPPSYKIIGLILAIASGVFIGTSFVIKKHGLLQANMKYNEEAGEGYGYLKNAWWWLGMTLMIVGEVCNLVAYAFTDAILVTPMGALSVVVCAILSTIFLKERLSFVGKVGCFNCIIGSVVIAVNAPAQSAVARIQDMKKWFITPGFLSYAGVIIVACVIIALWLGPKYGKKTMMVYIIICSLIGGLSVVATQGLGAAIVAQASGRYGGQFKEWFLYVLFGFVIITLSVEIIYLNKALNLFNAALVTPTYYVFFTSATIITSAVLFQGFKGTPLQIVTVIMGFLQICSGVVLLQLSKSAKDVPDAAVFKGDLDQVRTVAEMEEPEYEPRADTLRGGAAILRTLSTARSKKELNEAIKIKEEHMEPIGEGDQFEFDGLRRRKTVVGGDFSLPPTRSGTVITKTVHPPLGMSQFPAYESDDDNDSFHPGFFQRLRSRGKSTSSRDSSHAHGSNPMGMKTLPPIPTDGASDIERSSDMGSYKQNMSQDTSYKSHDAHIQFASLPEPPNSHDRQSSASSSLIPPRPTAHIAKRQFSFQNVFGRNRSESTGESSGKRPVSRSSRKSSREGKLTATEEERLGLVKGDSTNLLPIPSHGSGELNPPTYTDDWEMPRSYSPDTAPRLPMPGVRRAETDEIDPLDDKDFEKGGTRSGAFL</sequence>
<dbReference type="PANTHER" id="PTHR12570">
    <property type="match status" value="1"/>
</dbReference>
<feature type="compositionally biased region" description="Polar residues" evidence="5">
    <location>
        <begin position="500"/>
        <end position="513"/>
    </location>
</feature>
<feature type="transmembrane region" description="Helical" evidence="6">
    <location>
        <begin position="240"/>
        <end position="260"/>
    </location>
</feature>
<feature type="compositionally biased region" description="Basic and acidic residues" evidence="5">
    <location>
        <begin position="587"/>
        <end position="602"/>
    </location>
</feature>
<dbReference type="GO" id="GO:0016020">
    <property type="term" value="C:membrane"/>
    <property type="evidence" value="ECO:0007669"/>
    <property type="project" value="UniProtKB-SubCell"/>
</dbReference>
<dbReference type="AlphaFoldDB" id="A0A9P4GN68"/>
<feature type="transmembrane region" description="Helical" evidence="6">
    <location>
        <begin position="203"/>
        <end position="228"/>
    </location>
</feature>
<dbReference type="GeneID" id="63850289"/>
<evidence type="ECO:0000313" key="8">
    <source>
        <dbReference type="Proteomes" id="UP000800039"/>
    </source>
</evidence>
<evidence type="ECO:0000256" key="6">
    <source>
        <dbReference type="SAM" id="Phobius"/>
    </source>
</evidence>
<dbReference type="PANTHER" id="PTHR12570:SF92">
    <property type="entry name" value="SPICHTHYIN, ISOFORM B"/>
    <property type="match status" value="1"/>
</dbReference>
<dbReference type="GO" id="GO:0015095">
    <property type="term" value="F:magnesium ion transmembrane transporter activity"/>
    <property type="evidence" value="ECO:0007669"/>
    <property type="project" value="InterPro"/>
</dbReference>
<keyword evidence="8" id="KW-1185">Reference proteome</keyword>
<evidence type="ECO:0000256" key="2">
    <source>
        <dbReference type="ARBA" id="ARBA00022692"/>
    </source>
</evidence>
<dbReference type="InterPro" id="IPR037185">
    <property type="entry name" value="EmrE-like"/>
</dbReference>
<keyword evidence="4 6" id="KW-0472">Membrane</keyword>
<name>A0A9P4GN68_9PLEO</name>
<dbReference type="Proteomes" id="UP000800039">
    <property type="component" value="Unassembled WGS sequence"/>
</dbReference>
<feature type="transmembrane region" description="Helical" evidence="6">
    <location>
        <begin position="173"/>
        <end position="191"/>
    </location>
</feature>